<dbReference type="InterPro" id="IPR018392">
    <property type="entry name" value="LysM"/>
</dbReference>
<accession>A0A821KG20</accession>
<dbReference type="EMBL" id="CAJOBS010001505">
    <property type="protein sequence ID" value="CAF4737066.1"/>
    <property type="molecule type" value="Genomic_DNA"/>
</dbReference>
<protein>
    <recommendedName>
        <fullName evidence="2">LysM domain-containing protein</fullName>
    </recommendedName>
</protein>
<dbReference type="Gene3D" id="3.10.350.10">
    <property type="entry name" value="LysM domain"/>
    <property type="match status" value="1"/>
</dbReference>
<feature type="compositionally biased region" description="Basic and acidic residues" evidence="1">
    <location>
        <begin position="196"/>
        <end position="210"/>
    </location>
</feature>
<dbReference type="InterPro" id="IPR036779">
    <property type="entry name" value="LysM_dom_sf"/>
</dbReference>
<sequence>MPNSQSMMSTTVSTEARNLRDLVNNSTRIGGSYGSLDKSTIQPTFYIAHEVESDDTLQRLSLKYSVNIQEIKRINKLWSDAELGLLEYIYIPVSKAQLAVLRTKYSTINILQDLPKLINQRKKLSMNTNTVDEDEATSSIQSSDSSTSLSTTTSTSYQDYFSKIDQQIQLTKKTLQSIDTRELHFTSESHEISIAHVSDKYDTKSSKKNDNPSCNNEQRTTAHRLSDNLVPSDLATHNSREKYISAALERIQREKDNLDEL</sequence>
<dbReference type="SUPFAM" id="SSF54106">
    <property type="entry name" value="LysM domain"/>
    <property type="match status" value="1"/>
</dbReference>
<feature type="region of interest" description="Disordered" evidence="1">
    <location>
        <begin position="196"/>
        <end position="225"/>
    </location>
</feature>
<dbReference type="PROSITE" id="PS51782">
    <property type="entry name" value="LYSM"/>
    <property type="match status" value="1"/>
</dbReference>
<organism evidence="3 4">
    <name type="scientific">Rotaria socialis</name>
    <dbReference type="NCBI Taxonomy" id="392032"/>
    <lineage>
        <taxon>Eukaryota</taxon>
        <taxon>Metazoa</taxon>
        <taxon>Spiralia</taxon>
        <taxon>Gnathifera</taxon>
        <taxon>Rotifera</taxon>
        <taxon>Eurotatoria</taxon>
        <taxon>Bdelloidea</taxon>
        <taxon>Philodinida</taxon>
        <taxon>Philodinidae</taxon>
        <taxon>Rotaria</taxon>
    </lineage>
</organism>
<reference evidence="3" key="1">
    <citation type="submission" date="2021-02" db="EMBL/GenBank/DDBJ databases">
        <authorList>
            <person name="Nowell W R."/>
        </authorList>
    </citation>
    <scope>NUCLEOTIDE SEQUENCE</scope>
</reference>
<feature type="region of interest" description="Disordered" evidence="1">
    <location>
        <begin position="129"/>
        <end position="150"/>
    </location>
</feature>
<comment type="caution">
    <text evidence="3">The sequence shown here is derived from an EMBL/GenBank/DDBJ whole genome shotgun (WGS) entry which is preliminary data.</text>
</comment>
<feature type="domain" description="LysM" evidence="2">
    <location>
        <begin position="47"/>
        <end position="91"/>
    </location>
</feature>
<name>A0A821KG20_9BILA</name>
<dbReference type="Pfam" id="PF01476">
    <property type="entry name" value="LysM"/>
    <property type="match status" value="1"/>
</dbReference>
<evidence type="ECO:0000313" key="3">
    <source>
        <dbReference type="EMBL" id="CAF4737066.1"/>
    </source>
</evidence>
<evidence type="ECO:0000256" key="1">
    <source>
        <dbReference type="SAM" id="MobiDB-lite"/>
    </source>
</evidence>
<evidence type="ECO:0000313" key="4">
    <source>
        <dbReference type="Proteomes" id="UP000663838"/>
    </source>
</evidence>
<dbReference type="AlphaFoldDB" id="A0A821KG20"/>
<dbReference type="InterPro" id="IPR045030">
    <property type="entry name" value="LYSM1-4"/>
</dbReference>
<gene>
    <name evidence="3" type="ORF">TOA249_LOCUS19355</name>
</gene>
<dbReference type="PANTHER" id="PTHR20932">
    <property type="entry name" value="LYSM AND PUTATIVE PEPTIDOGLYCAN-BINDING DOMAIN-CONTAINING PROTEIN"/>
    <property type="match status" value="1"/>
</dbReference>
<dbReference type="PANTHER" id="PTHR20932:SF8">
    <property type="entry name" value="LD22649P"/>
    <property type="match status" value="1"/>
</dbReference>
<proteinExistence type="predicted"/>
<dbReference type="Proteomes" id="UP000663838">
    <property type="component" value="Unassembled WGS sequence"/>
</dbReference>
<evidence type="ECO:0000259" key="2">
    <source>
        <dbReference type="PROSITE" id="PS51782"/>
    </source>
</evidence>
<feature type="compositionally biased region" description="Low complexity" evidence="1">
    <location>
        <begin position="137"/>
        <end position="150"/>
    </location>
</feature>